<evidence type="ECO:0000313" key="2">
    <source>
        <dbReference type="Proteomes" id="UP000253606"/>
    </source>
</evidence>
<sequence>MIVSADSRALLFIVFALSIQIEIAPRLAWISTLRPSTYFKTYDCFETEVEEA</sequence>
<organism evidence="1 2">
    <name type="scientific">Acidisarcina polymorpha</name>
    <dbReference type="NCBI Taxonomy" id="2211140"/>
    <lineage>
        <taxon>Bacteria</taxon>
        <taxon>Pseudomonadati</taxon>
        <taxon>Acidobacteriota</taxon>
        <taxon>Terriglobia</taxon>
        <taxon>Terriglobales</taxon>
        <taxon>Acidobacteriaceae</taxon>
        <taxon>Acidisarcina</taxon>
    </lineage>
</organism>
<dbReference type="Proteomes" id="UP000253606">
    <property type="component" value="Chromosome"/>
</dbReference>
<keyword evidence="2" id="KW-1185">Reference proteome</keyword>
<accession>A0A2Z5G0X3</accession>
<dbReference type="EMBL" id="CP030840">
    <property type="protein sequence ID" value="AXC12752.1"/>
    <property type="molecule type" value="Genomic_DNA"/>
</dbReference>
<reference evidence="1 2" key="1">
    <citation type="journal article" date="2018" name="Front. Microbiol.">
        <title>Hydrolytic Capabilities as a Key to Environmental Success: Chitinolytic and Cellulolytic Acidobacteria From Acidic Sub-arctic Soils and Boreal Peatlands.</title>
        <authorList>
            <person name="Belova S.E."/>
            <person name="Ravin N.V."/>
            <person name="Pankratov T.A."/>
            <person name="Rakitin A.L."/>
            <person name="Ivanova A.A."/>
            <person name="Beletsky A.V."/>
            <person name="Mardanov A.V."/>
            <person name="Sinninghe Damste J.S."/>
            <person name="Dedysh S.N."/>
        </authorList>
    </citation>
    <scope>NUCLEOTIDE SEQUENCE [LARGE SCALE GENOMIC DNA]</scope>
    <source>
        <strain evidence="1 2">SBC82</strain>
    </source>
</reference>
<evidence type="ECO:0000313" key="1">
    <source>
        <dbReference type="EMBL" id="AXC12752.1"/>
    </source>
</evidence>
<gene>
    <name evidence="1" type="ORF">ACPOL_3467</name>
</gene>
<proteinExistence type="predicted"/>
<dbReference type="KEGG" id="abas:ACPOL_3467"/>
<name>A0A2Z5G0X3_9BACT</name>
<dbReference type="AlphaFoldDB" id="A0A2Z5G0X3"/>
<protein>
    <submittedName>
        <fullName evidence="1">Uncharacterized protein</fullName>
    </submittedName>
</protein>